<proteinExistence type="predicted"/>
<organism evidence="1 2">
    <name type="scientific">Portunus trituberculatus</name>
    <name type="common">Swimming crab</name>
    <name type="synonym">Neptunus trituberculatus</name>
    <dbReference type="NCBI Taxonomy" id="210409"/>
    <lineage>
        <taxon>Eukaryota</taxon>
        <taxon>Metazoa</taxon>
        <taxon>Ecdysozoa</taxon>
        <taxon>Arthropoda</taxon>
        <taxon>Crustacea</taxon>
        <taxon>Multicrustacea</taxon>
        <taxon>Malacostraca</taxon>
        <taxon>Eumalacostraca</taxon>
        <taxon>Eucarida</taxon>
        <taxon>Decapoda</taxon>
        <taxon>Pleocyemata</taxon>
        <taxon>Brachyura</taxon>
        <taxon>Eubrachyura</taxon>
        <taxon>Portunoidea</taxon>
        <taxon>Portunidae</taxon>
        <taxon>Portuninae</taxon>
        <taxon>Portunus</taxon>
    </lineage>
</organism>
<name>A0A5B7E9U7_PORTR</name>
<gene>
    <name evidence="1" type="ORF">E2C01_023386</name>
</gene>
<dbReference type="EMBL" id="VSRR010002198">
    <property type="protein sequence ID" value="MPC30127.1"/>
    <property type="molecule type" value="Genomic_DNA"/>
</dbReference>
<reference evidence="1 2" key="1">
    <citation type="submission" date="2019-05" db="EMBL/GenBank/DDBJ databases">
        <title>Another draft genome of Portunus trituberculatus and its Hox gene families provides insights of decapod evolution.</title>
        <authorList>
            <person name="Jeong J.-H."/>
            <person name="Song I."/>
            <person name="Kim S."/>
            <person name="Choi T."/>
            <person name="Kim D."/>
            <person name="Ryu S."/>
            <person name="Kim W."/>
        </authorList>
    </citation>
    <scope>NUCLEOTIDE SEQUENCE [LARGE SCALE GENOMIC DNA]</scope>
    <source>
        <tissue evidence="1">Muscle</tissue>
    </source>
</reference>
<dbReference type="AlphaFoldDB" id="A0A5B7E9U7"/>
<evidence type="ECO:0000313" key="2">
    <source>
        <dbReference type="Proteomes" id="UP000324222"/>
    </source>
</evidence>
<evidence type="ECO:0000313" key="1">
    <source>
        <dbReference type="EMBL" id="MPC30127.1"/>
    </source>
</evidence>
<dbReference type="Proteomes" id="UP000324222">
    <property type="component" value="Unassembled WGS sequence"/>
</dbReference>
<comment type="caution">
    <text evidence="1">The sequence shown here is derived from an EMBL/GenBank/DDBJ whole genome shotgun (WGS) entry which is preliminary data.</text>
</comment>
<keyword evidence="2" id="KW-1185">Reference proteome</keyword>
<sequence length="78" mass="8977">MEICLGDKDEKFYHLHTWPNTHLMTLCTQPATDELDVYHMIECISKKRFIVLLVSSVAEAEQQDKDTSPTYTFATSPL</sequence>
<accession>A0A5B7E9U7</accession>
<protein>
    <submittedName>
        <fullName evidence="1">Uncharacterized protein</fullName>
    </submittedName>
</protein>